<comment type="caution">
    <text evidence="1">The sequence shown here is derived from an EMBL/GenBank/DDBJ whole genome shotgun (WGS) entry which is preliminary data.</text>
</comment>
<dbReference type="AlphaFoldDB" id="A0A4Z2JJL0"/>
<name>A0A4Z2JJL0_9TELE</name>
<keyword evidence="2" id="KW-1185">Reference proteome</keyword>
<organism evidence="1 2">
    <name type="scientific">Liparis tanakae</name>
    <name type="common">Tanaka's snailfish</name>
    <dbReference type="NCBI Taxonomy" id="230148"/>
    <lineage>
        <taxon>Eukaryota</taxon>
        <taxon>Metazoa</taxon>
        <taxon>Chordata</taxon>
        <taxon>Craniata</taxon>
        <taxon>Vertebrata</taxon>
        <taxon>Euteleostomi</taxon>
        <taxon>Actinopterygii</taxon>
        <taxon>Neopterygii</taxon>
        <taxon>Teleostei</taxon>
        <taxon>Neoteleostei</taxon>
        <taxon>Acanthomorphata</taxon>
        <taxon>Eupercaria</taxon>
        <taxon>Perciformes</taxon>
        <taxon>Cottioidei</taxon>
        <taxon>Cottales</taxon>
        <taxon>Liparidae</taxon>
        <taxon>Liparis</taxon>
    </lineage>
</organism>
<dbReference type="Proteomes" id="UP000314294">
    <property type="component" value="Unassembled WGS sequence"/>
</dbReference>
<protein>
    <submittedName>
        <fullName evidence="1">Uncharacterized protein</fullName>
    </submittedName>
</protein>
<dbReference type="EMBL" id="SRLO01000001">
    <property type="protein sequence ID" value="TNN89422.1"/>
    <property type="molecule type" value="Genomic_DNA"/>
</dbReference>
<reference evidence="1 2" key="1">
    <citation type="submission" date="2019-03" db="EMBL/GenBank/DDBJ databases">
        <title>First draft genome of Liparis tanakae, snailfish: a comprehensive survey of snailfish specific genes.</title>
        <authorList>
            <person name="Kim W."/>
            <person name="Song I."/>
            <person name="Jeong J.-H."/>
            <person name="Kim D."/>
            <person name="Kim S."/>
            <person name="Ryu S."/>
            <person name="Song J.Y."/>
            <person name="Lee S.K."/>
        </authorList>
    </citation>
    <scope>NUCLEOTIDE SEQUENCE [LARGE SCALE GENOMIC DNA]</scope>
    <source>
        <tissue evidence="1">Muscle</tissue>
    </source>
</reference>
<evidence type="ECO:0000313" key="1">
    <source>
        <dbReference type="EMBL" id="TNN89422.1"/>
    </source>
</evidence>
<evidence type="ECO:0000313" key="2">
    <source>
        <dbReference type="Proteomes" id="UP000314294"/>
    </source>
</evidence>
<accession>A0A4Z2JJL0</accession>
<gene>
    <name evidence="1" type="ORF">EYF80_000025</name>
</gene>
<proteinExistence type="predicted"/>
<sequence length="83" mass="9071">MVVACMESRYLARRRLSACTPVFLCACRILTGAAVEAKCATCSGPLQRDCALITRQQGLQDHLCVGPCAPRRRRAAALFCLTR</sequence>